<organism evidence="6 7">
    <name type="scientific">Denitromonas iodatirespirans</name>
    <dbReference type="NCBI Taxonomy" id="2795389"/>
    <lineage>
        <taxon>Bacteria</taxon>
        <taxon>Pseudomonadati</taxon>
        <taxon>Pseudomonadota</taxon>
        <taxon>Betaproteobacteria</taxon>
        <taxon>Rhodocyclales</taxon>
        <taxon>Zoogloeaceae</taxon>
        <taxon>Denitromonas</taxon>
    </lineage>
</organism>
<reference evidence="7" key="1">
    <citation type="journal article" date="2022" name="ISME J.">
        <title>Genetic and phylogenetic analysis of dissimilatory iodate-reducing bacteria identifies potential niches across the world's oceans.</title>
        <authorList>
            <person name="Reyes-Umana V."/>
            <person name="Henning Z."/>
            <person name="Lee K."/>
            <person name="Barnum T.P."/>
            <person name="Coates J.D."/>
        </authorList>
    </citation>
    <scope>NUCLEOTIDE SEQUENCE [LARGE SCALE GENOMIC DNA]</scope>
    <source>
        <strain evidence="7">IR12</strain>
    </source>
</reference>
<feature type="domain" description="Major facilitator superfamily (MFS) profile" evidence="5">
    <location>
        <begin position="210"/>
        <end position="396"/>
    </location>
</feature>
<dbReference type="EMBL" id="JAEKFT010000044">
    <property type="protein sequence ID" value="MBT0963968.1"/>
    <property type="molecule type" value="Genomic_DNA"/>
</dbReference>
<feature type="transmembrane region" description="Helical" evidence="4">
    <location>
        <begin position="115"/>
        <end position="132"/>
    </location>
</feature>
<keyword evidence="7" id="KW-1185">Reference proteome</keyword>
<feature type="transmembrane region" description="Helical" evidence="4">
    <location>
        <begin position="56"/>
        <end position="75"/>
    </location>
</feature>
<dbReference type="InterPro" id="IPR010645">
    <property type="entry name" value="MFS_4"/>
</dbReference>
<keyword evidence="1 4" id="KW-0812">Transmembrane</keyword>
<feature type="transmembrane region" description="Helical" evidence="4">
    <location>
        <begin position="339"/>
        <end position="358"/>
    </location>
</feature>
<feature type="transmembrane region" description="Helical" evidence="4">
    <location>
        <begin position="299"/>
        <end position="318"/>
    </location>
</feature>
<feature type="transmembrane region" description="Helical" evidence="4">
    <location>
        <begin position="245"/>
        <end position="264"/>
    </location>
</feature>
<evidence type="ECO:0000256" key="1">
    <source>
        <dbReference type="ARBA" id="ARBA00022692"/>
    </source>
</evidence>
<feature type="transmembrane region" description="Helical" evidence="4">
    <location>
        <begin position="144"/>
        <end position="166"/>
    </location>
</feature>
<dbReference type="GO" id="GO:0022857">
    <property type="term" value="F:transmembrane transporter activity"/>
    <property type="evidence" value="ECO:0007669"/>
    <property type="project" value="InterPro"/>
</dbReference>
<proteinExistence type="predicted"/>
<dbReference type="AlphaFoldDB" id="A0A944H9Z0"/>
<dbReference type="SUPFAM" id="SSF103473">
    <property type="entry name" value="MFS general substrate transporter"/>
    <property type="match status" value="1"/>
</dbReference>
<sequence length="396" mass="39898">MSAPAASVGGDRAALRVALAGALALAVAMGIGRFAFTPMLPMMQVDAGLSLTGGGWLASANYLGYLVGALSAGRLALVPSQLFRGGLLAVVLSTAAMAVGDSFVLWLIWRFVAGVASAWVLVATASLALARLGAMGRPQLAGGVFAGVGLGVAAAGLVCMGLAAMGVSSEPAWLALAGIAAVGAALVWRPLGATTATEHGGVAPPRAQASFWHLSLAYGLLGFGYILPATFLPAQARALIADPTVFGWVWPVFGAAAAASTLLASRFAHQLGRRQLWALAHAVMAVGVALPVVSGGLWALVLAAMCVGGTFMVITMTAMQEARAVAGAAAPRLIADMTAAFALGQLLGPMVVSLTGALALPIEWPLSLAAFGLLFGAALLMRRDPQARLEKGPSTP</sequence>
<feature type="transmembrane region" description="Helical" evidence="4">
    <location>
        <begin position="211"/>
        <end position="233"/>
    </location>
</feature>
<feature type="transmembrane region" description="Helical" evidence="4">
    <location>
        <begin position="172"/>
        <end position="191"/>
    </location>
</feature>
<accession>A0A944H9Z0</accession>
<feature type="transmembrane region" description="Helical" evidence="4">
    <location>
        <begin position="276"/>
        <end position="293"/>
    </location>
</feature>
<dbReference type="PROSITE" id="PS50850">
    <property type="entry name" value="MFS"/>
    <property type="match status" value="1"/>
</dbReference>
<feature type="transmembrane region" description="Helical" evidence="4">
    <location>
        <begin position="364"/>
        <end position="381"/>
    </location>
</feature>
<dbReference type="GO" id="GO:0005886">
    <property type="term" value="C:plasma membrane"/>
    <property type="evidence" value="ECO:0007669"/>
    <property type="project" value="TreeGrafter"/>
</dbReference>
<evidence type="ECO:0000313" key="7">
    <source>
        <dbReference type="Proteomes" id="UP000694660"/>
    </source>
</evidence>
<comment type="caution">
    <text evidence="6">The sequence shown here is derived from an EMBL/GenBank/DDBJ whole genome shotgun (WGS) entry which is preliminary data.</text>
</comment>
<dbReference type="Gene3D" id="1.20.1250.20">
    <property type="entry name" value="MFS general substrate transporter like domains"/>
    <property type="match status" value="2"/>
</dbReference>
<feature type="transmembrane region" description="Helical" evidence="4">
    <location>
        <begin position="17"/>
        <end position="36"/>
    </location>
</feature>
<dbReference type="RefSeq" id="WP_214363892.1">
    <property type="nucleotide sequence ID" value="NZ_JAEKFT010000044.1"/>
</dbReference>
<dbReference type="InterPro" id="IPR036259">
    <property type="entry name" value="MFS_trans_sf"/>
</dbReference>
<dbReference type="Proteomes" id="UP000694660">
    <property type="component" value="Unassembled WGS sequence"/>
</dbReference>
<evidence type="ECO:0000313" key="6">
    <source>
        <dbReference type="EMBL" id="MBT0963968.1"/>
    </source>
</evidence>
<dbReference type="InterPro" id="IPR020846">
    <property type="entry name" value="MFS_dom"/>
</dbReference>
<feature type="transmembrane region" description="Helical" evidence="4">
    <location>
        <begin position="87"/>
        <end position="109"/>
    </location>
</feature>
<dbReference type="Pfam" id="PF06779">
    <property type="entry name" value="MFS_4"/>
    <property type="match status" value="1"/>
</dbReference>
<keyword evidence="3 4" id="KW-0472">Membrane</keyword>
<gene>
    <name evidence="6" type="ORF">I8J34_22540</name>
</gene>
<evidence type="ECO:0000256" key="4">
    <source>
        <dbReference type="SAM" id="Phobius"/>
    </source>
</evidence>
<keyword evidence="2 4" id="KW-1133">Transmembrane helix</keyword>
<dbReference type="PANTHER" id="PTHR23537:SF1">
    <property type="entry name" value="SUGAR TRANSPORTER"/>
    <property type="match status" value="1"/>
</dbReference>
<name>A0A944H9Z0_DENI1</name>
<evidence type="ECO:0000259" key="5">
    <source>
        <dbReference type="PROSITE" id="PS50850"/>
    </source>
</evidence>
<dbReference type="PANTHER" id="PTHR23537">
    <property type="match status" value="1"/>
</dbReference>
<protein>
    <submittedName>
        <fullName evidence="6">YbfB/YjiJ family MFS transporter</fullName>
    </submittedName>
</protein>
<evidence type="ECO:0000256" key="3">
    <source>
        <dbReference type="ARBA" id="ARBA00023136"/>
    </source>
</evidence>
<evidence type="ECO:0000256" key="2">
    <source>
        <dbReference type="ARBA" id="ARBA00022989"/>
    </source>
</evidence>